<dbReference type="GO" id="GO:0016491">
    <property type="term" value="F:oxidoreductase activity"/>
    <property type="evidence" value="ECO:0007669"/>
    <property type="project" value="UniProtKB-KW"/>
</dbReference>
<dbReference type="Proteomes" id="UP000199392">
    <property type="component" value="Unassembled WGS sequence"/>
</dbReference>
<evidence type="ECO:0000313" key="6">
    <source>
        <dbReference type="EMBL" id="SFT03602.1"/>
    </source>
</evidence>
<gene>
    <name evidence="6" type="ORF">SAMN04488050_108252</name>
</gene>
<dbReference type="AlphaFoldDB" id="A0A1I6UQ48"/>
<dbReference type="InterPro" id="IPR001509">
    <property type="entry name" value="Epimerase_deHydtase"/>
</dbReference>
<evidence type="ECO:0000256" key="2">
    <source>
        <dbReference type="ARBA" id="ARBA00023002"/>
    </source>
</evidence>
<sequence>MSKPYKKILITGAAGRLGSELRRGLAPLADTLVLADRVACENLQPNETALVFDLADEAATMAATEGCDAIVHMGGAPLERPWEEILDSNIRGSYHIYEGARKHGVKRVVYASSVHAIGYHGINDGIDADAKPRPDSLYGVSKCFVESLASLYWDKFGIESACIRIFSSFPEPADRRMLWSWLSFDDCIRLVTACLTTPHLGNTITVGMSDNKVKPVNMSNSGFLGYQPQDSSEPYREAMEAKTDAADPKDPATHRIGGWFVNLGHPNDEAAE</sequence>
<evidence type="ECO:0000256" key="4">
    <source>
        <dbReference type="SAM" id="MobiDB-lite"/>
    </source>
</evidence>
<reference evidence="7" key="1">
    <citation type="submission" date="2016-10" db="EMBL/GenBank/DDBJ databases">
        <authorList>
            <person name="Varghese N."/>
            <person name="Submissions S."/>
        </authorList>
    </citation>
    <scope>NUCLEOTIDE SEQUENCE [LARGE SCALE GENOMIC DNA]</scope>
    <source>
        <strain evidence="7">DSM 26894</strain>
    </source>
</reference>
<proteinExistence type="inferred from homology"/>
<evidence type="ECO:0000256" key="1">
    <source>
        <dbReference type="ARBA" id="ARBA00007637"/>
    </source>
</evidence>
<dbReference type="Gene3D" id="3.40.50.720">
    <property type="entry name" value="NAD(P)-binding Rossmann-like Domain"/>
    <property type="match status" value="1"/>
</dbReference>
<dbReference type="STRING" id="311180.SAMN04488050_108252"/>
<dbReference type="SUPFAM" id="SSF51735">
    <property type="entry name" value="NAD(P)-binding Rossmann-fold domains"/>
    <property type="match status" value="1"/>
</dbReference>
<dbReference type="CDD" id="cd08946">
    <property type="entry name" value="SDR_e"/>
    <property type="match status" value="1"/>
</dbReference>
<evidence type="ECO:0000256" key="3">
    <source>
        <dbReference type="ARBA" id="ARBA00023027"/>
    </source>
</evidence>
<keyword evidence="7" id="KW-1185">Reference proteome</keyword>
<feature type="compositionally biased region" description="Basic and acidic residues" evidence="4">
    <location>
        <begin position="233"/>
        <end position="252"/>
    </location>
</feature>
<dbReference type="RefSeq" id="WP_092427451.1">
    <property type="nucleotide sequence ID" value="NZ_FNCL01000009.1"/>
</dbReference>
<name>A0A1I6UQ48_9RHOB</name>
<protein>
    <submittedName>
        <fullName evidence="6">Uronate dehydrogenase</fullName>
    </submittedName>
</protein>
<dbReference type="InterPro" id="IPR036291">
    <property type="entry name" value="NAD(P)-bd_dom_sf"/>
</dbReference>
<keyword evidence="3" id="KW-0520">NAD</keyword>
<dbReference type="EMBL" id="FOZW01000008">
    <property type="protein sequence ID" value="SFT03602.1"/>
    <property type="molecule type" value="Genomic_DNA"/>
</dbReference>
<keyword evidence="2" id="KW-0560">Oxidoreductase</keyword>
<comment type="similarity">
    <text evidence="1">Belongs to the NAD(P)-dependent epimerase/dehydratase family.</text>
</comment>
<evidence type="ECO:0000313" key="7">
    <source>
        <dbReference type="Proteomes" id="UP000199392"/>
    </source>
</evidence>
<dbReference type="Pfam" id="PF01370">
    <property type="entry name" value="Epimerase"/>
    <property type="match status" value="1"/>
</dbReference>
<feature type="region of interest" description="Disordered" evidence="4">
    <location>
        <begin position="227"/>
        <end position="252"/>
    </location>
</feature>
<feature type="domain" description="NAD-dependent epimerase/dehydratase" evidence="5">
    <location>
        <begin position="8"/>
        <end position="168"/>
    </location>
</feature>
<dbReference type="PANTHER" id="PTHR43103">
    <property type="entry name" value="NUCLEOSIDE-DIPHOSPHATE-SUGAR EPIMERASE"/>
    <property type="match status" value="1"/>
</dbReference>
<accession>A0A1I6UQ48</accession>
<dbReference type="OrthoDB" id="8770295at2"/>
<organism evidence="6 7">
    <name type="scientific">Alloyangia pacifica</name>
    <dbReference type="NCBI Taxonomy" id="311180"/>
    <lineage>
        <taxon>Bacteria</taxon>
        <taxon>Pseudomonadati</taxon>
        <taxon>Pseudomonadota</taxon>
        <taxon>Alphaproteobacteria</taxon>
        <taxon>Rhodobacterales</taxon>
        <taxon>Roseobacteraceae</taxon>
        <taxon>Alloyangia</taxon>
    </lineage>
</organism>
<evidence type="ECO:0000259" key="5">
    <source>
        <dbReference type="Pfam" id="PF01370"/>
    </source>
</evidence>
<dbReference type="PANTHER" id="PTHR43103:SF5">
    <property type="entry name" value="4-EPIMERASE, PUTATIVE (AFU_ORTHOLOGUE AFUA_7G00360)-RELATED"/>
    <property type="match status" value="1"/>
</dbReference>